<comment type="similarity">
    <text evidence="1">Belongs to the LysR transcriptional regulatory family.</text>
</comment>
<evidence type="ECO:0000256" key="4">
    <source>
        <dbReference type="ARBA" id="ARBA00023163"/>
    </source>
</evidence>
<gene>
    <name evidence="6" type="ORF">SAMN05421760_105142</name>
</gene>
<keyword evidence="4" id="KW-0804">Transcription</keyword>
<evidence type="ECO:0000313" key="6">
    <source>
        <dbReference type="EMBL" id="SIS80760.1"/>
    </source>
</evidence>
<dbReference type="InterPro" id="IPR058163">
    <property type="entry name" value="LysR-type_TF_proteobact-type"/>
</dbReference>
<name>A0A1N7M3S8_9GAMM</name>
<keyword evidence="7" id="KW-1185">Reference proteome</keyword>
<dbReference type="InterPro" id="IPR000847">
    <property type="entry name" value="LysR_HTH_N"/>
</dbReference>
<keyword evidence="2" id="KW-0805">Transcription regulation</keyword>
<dbReference type="RefSeq" id="WP_054340195.1">
    <property type="nucleotide sequence ID" value="NZ_FTOE01000005.1"/>
</dbReference>
<dbReference type="GO" id="GO:0043565">
    <property type="term" value="F:sequence-specific DNA binding"/>
    <property type="evidence" value="ECO:0007669"/>
    <property type="project" value="TreeGrafter"/>
</dbReference>
<evidence type="ECO:0000256" key="2">
    <source>
        <dbReference type="ARBA" id="ARBA00023015"/>
    </source>
</evidence>
<evidence type="ECO:0000313" key="7">
    <source>
        <dbReference type="Proteomes" id="UP000185999"/>
    </source>
</evidence>
<dbReference type="STRING" id="619304.SAMN05421760_105142"/>
<dbReference type="PROSITE" id="PS50931">
    <property type="entry name" value="HTH_LYSR"/>
    <property type="match status" value="1"/>
</dbReference>
<dbReference type="PANTHER" id="PTHR30537">
    <property type="entry name" value="HTH-TYPE TRANSCRIPTIONAL REGULATOR"/>
    <property type="match status" value="1"/>
</dbReference>
<dbReference type="SUPFAM" id="SSF46785">
    <property type="entry name" value="Winged helix' DNA-binding domain"/>
    <property type="match status" value="1"/>
</dbReference>
<dbReference type="EMBL" id="FTOE01000005">
    <property type="protein sequence ID" value="SIS80760.1"/>
    <property type="molecule type" value="Genomic_DNA"/>
</dbReference>
<dbReference type="PANTHER" id="PTHR30537:SF3">
    <property type="entry name" value="TRANSCRIPTIONAL REGULATORY PROTEIN"/>
    <property type="match status" value="1"/>
</dbReference>
<reference evidence="7" key="1">
    <citation type="submission" date="2017-01" db="EMBL/GenBank/DDBJ databases">
        <authorList>
            <person name="Varghese N."/>
            <person name="Submissions S."/>
        </authorList>
    </citation>
    <scope>NUCLEOTIDE SEQUENCE [LARGE SCALE GENOMIC DNA]</scope>
    <source>
        <strain evidence="7">DSM 22306</strain>
    </source>
</reference>
<dbReference type="Pfam" id="PF03466">
    <property type="entry name" value="LysR_substrate"/>
    <property type="match status" value="1"/>
</dbReference>
<evidence type="ECO:0000256" key="1">
    <source>
        <dbReference type="ARBA" id="ARBA00009437"/>
    </source>
</evidence>
<evidence type="ECO:0000259" key="5">
    <source>
        <dbReference type="PROSITE" id="PS50931"/>
    </source>
</evidence>
<dbReference type="GO" id="GO:0006351">
    <property type="term" value="P:DNA-templated transcription"/>
    <property type="evidence" value="ECO:0007669"/>
    <property type="project" value="TreeGrafter"/>
</dbReference>
<keyword evidence="3" id="KW-0238">DNA-binding</keyword>
<dbReference type="Proteomes" id="UP000185999">
    <property type="component" value="Unassembled WGS sequence"/>
</dbReference>
<dbReference type="OrthoDB" id="570111at2"/>
<dbReference type="Gene3D" id="1.10.10.10">
    <property type="entry name" value="Winged helix-like DNA-binding domain superfamily/Winged helix DNA-binding domain"/>
    <property type="match status" value="1"/>
</dbReference>
<dbReference type="InterPro" id="IPR036390">
    <property type="entry name" value="WH_DNA-bd_sf"/>
</dbReference>
<evidence type="ECO:0000256" key="3">
    <source>
        <dbReference type="ARBA" id="ARBA00023125"/>
    </source>
</evidence>
<organism evidence="6 7">
    <name type="scientific">Neptunomonas antarctica</name>
    <dbReference type="NCBI Taxonomy" id="619304"/>
    <lineage>
        <taxon>Bacteria</taxon>
        <taxon>Pseudomonadati</taxon>
        <taxon>Pseudomonadota</taxon>
        <taxon>Gammaproteobacteria</taxon>
        <taxon>Oceanospirillales</taxon>
        <taxon>Oceanospirillaceae</taxon>
        <taxon>Neptunomonas</taxon>
    </lineage>
</organism>
<proteinExistence type="inferred from homology"/>
<feature type="domain" description="HTH lysR-type" evidence="5">
    <location>
        <begin position="1"/>
        <end position="58"/>
    </location>
</feature>
<dbReference type="Gene3D" id="3.40.190.290">
    <property type="match status" value="1"/>
</dbReference>
<dbReference type="Pfam" id="PF00126">
    <property type="entry name" value="HTH_1"/>
    <property type="match status" value="1"/>
</dbReference>
<dbReference type="AlphaFoldDB" id="A0A1N7M3S8"/>
<accession>A0A1N7M3S8</accession>
<dbReference type="InterPro" id="IPR005119">
    <property type="entry name" value="LysR_subst-bd"/>
</dbReference>
<dbReference type="InterPro" id="IPR036388">
    <property type="entry name" value="WH-like_DNA-bd_sf"/>
</dbReference>
<dbReference type="SUPFAM" id="SSF53850">
    <property type="entry name" value="Periplasmic binding protein-like II"/>
    <property type="match status" value="1"/>
</dbReference>
<protein>
    <submittedName>
        <fullName evidence="6">Transcriptional regulator, LysR family</fullName>
    </submittedName>
</protein>
<sequence>MNWNDLKYFLALAREGTISGAGRLLNVKHTTVARRIEALEISLGTRLFDKSRSGYSMTQAAENLYQQVVSMEEKVHTINRQAANQDSALAGPLKLTIAFELANRLIIPKMEKFCERFPDIDMQLLMTKSLVDLAAMEADLAIRMTPSPPDYLVGHEIMKLHHGIYASQEHLHYRPKKTKVVLFQSENKRTDWVKKYAGDSEVSLRVDDVGSMAVAAANGFGLAKLPCFIGDTQPGLVRLDFKIPPSDWGIWILNHVELRTTARVRACKEHLVSVLESQRDLITGNLSNFASDRTD</sequence>
<dbReference type="GO" id="GO:0003700">
    <property type="term" value="F:DNA-binding transcription factor activity"/>
    <property type="evidence" value="ECO:0007669"/>
    <property type="project" value="InterPro"/>
</dbReference>